<comment type="caution">
    <text evidence="3">The sequence shown here is derived from an EMBL/GenBank/DDBJ whole genome shotgun (WGS) entry which is preliminary data.</text>
</comment>
<protein>
    <recommendedName>
        <fullName evidence="5">LPXTG cell wall anchor domain-containing protein</fullName>
    </recommendedName>
</protein>
<evidence type="ECO:0000256" key="2">
    <source>
        <dbReference type="SAM" id="SignalP"/>
    </source>
</evidence>
<keyword evidence="2" id="KW-0732">Signal</keyword>
<keyword evidence="4" id="KW-1185">Reference proteome</keyword>
<feature type="compositionally biased region" description="Gly residues" evidence="1">
    <location>
        <begin position="678"/>
        <end position="692"/>
    </location>
</feature>
<organism evidence="3 4">
    <name type="scientific">Brevibacterium aurantiacum</name>
    <dbReference type="NCBI Taxonomy" id="273384"/>
    <lineage>
        <taxon>Bacteria</taxon>
        <taxon>Bacillati</taxon>
        <taxon>Actinomycetota</taxon>
        <taxon>Actinomycetes</taxon>
        <taxon>Micrococcales</taxon>
        <taxon>Brevibacteriaceae</taxon>
        <taxon>Brevibacterium</taxon>
    </lineage>
</organism>
<evidence type="ECO:0000313" key="4">
    <source>
        <dbReference type="Proteomes" id="UP000234525"/>
    </source>
</evidence>
<feature type="region of interest" description="Disordered" evidence="1">
    <location>
        <begin position="674"/>
        <end position="700"/>
    </location>
</feature>
<feature type="region of interest" description="Disordered" evidence="1">
    <location>
        <begin position="37"/>
        <end position="161"/>
    </location>
</feature>
<feature type="chain" id="PRO_5038677266" description="LPXTG cell wall anchor domain-containing protein" evidence="2">
    <location>
        <begin position="33"/>
        <end position="736"/>
    </location>
</feature>
<evidence type="ECO:0008006" key="5">
    <source>
        <dbReference type="Google" id="ProtNLM"/>
    </source>
</evidence>
<dbReference type="EMBL" id="FXZB01000004">
    <property type="protein sequence ID" value="SMX69188.1"/>
    <property type="molecule type" value="Genomic_DNA"/>
</dbReference>
<accession>A0A2H1I1Z9</accession>
<feature type="compositionally biased region" description="Basic and acidic residues" evidence="1">
    <location>
        <begin position="50"/>
        <end position="151"/>
    </location>
</feature>
<feature type="compositionally biased region" description="Acidic residues" evidence="1">
    <location>
        <begin position="560"/>
        <end position="571"/>
    </location>
</feature>
<feature type="region of interest" description="Disordered" evidence="1">
    <location>
        <begin position="397"/>
        <end position="420"/>
    </location>
</feature>
<evidence type="ECO:0000256" key="1">
    <source>
        <dbReference type="SAM" id="MobiDB-lite"/>
    </source>
</evidence>
<proteinExistence type="predicted"/>
<feature type="signal peptide" evidence="2">
    <location>
        <begin position="1"/>
        <end position="32"/>
    </location>
</feature>
<dbReference type="Proteomes" id="UP000234525">
    <property type="component" value="Unassembled WGS sequence"/>
</dbReference>
<reference evidence="3" key="1">
    <citation type="submission" date="2017-03" db="EMBL/GenBank/DDBJ databases">
        <authorList>
            <person name="Monnet C."/>
        </authorList>
    </citation>
    <scope>NUCLEOTIDE SEQUENCE [LARGE SCALE GENOMIC DNA]</scope>
    <source>
        <strain evidence="3">ATCC 9175</strain>
    </source>
</reference>
<name>A0A2H1I1Z9_BREAU</name>
<gene>
    <name evidence="3" type="ORF">BAUR9175_00837</name>
</gene>
<sequence>MHPLTLSRLKALTMKKLILAPAVALAFTGLVAAPVAAAETPSTHSASAKAEAKAEQDKKDKEAADKLAKEEAAQKKADEEKAAAEKEAKEKAEQEKKDAAEKKAADKKAAAKKAADDKKKADDKADKKSGDDAKDAKKPAPKDDEPKKDDSDDKDDVEEINAQLKVAASSVSAEDLATKGVKVTVTGLEKGDKLSTSGLSAPATTASGSTATLNVKYNGDAEDLTEGSKALTVKVQREGVSAESLQTQVKVTKADVDPKVSLTVDPEEITAEDLANKDKGVTVTVSGVKEGDKIKDSLTGDTETAEKDGDYKLHLYYQGAAEDLAEGKKSFTVTIDREGEDSVTLEGEINVVDEVSDVDPKVSLSTNEISVEDFKKDGLKFTGEGFSPNGTVSVQGEAVSAQSAAPQADKATADEDGNVSGVVTAPESIEAGKYSLTFIDDETGKKSAPVEVTVTEDDAVEAIDASLKVDPKEITAADLANKDKGVTVTVTGVKKGDKITDSLTGDTETAEADGDYKLHLYYQGNPDSLEEGKVPFTVTIDREGTESETLNGNITVVAEDKEDGDDGDGGDTPEAPAEASFTVSPKTLEAADFANDKKGVTLAVEDCEPGADVHFEVTPKGIQVTAYENTVQADDEGKASVNVFGTSDNVSAYVGDYTASATCGDDSMKESFTVTAGADGGGSDGGDNGGNDGSQLPRTGADLGGLASGAMLLLVGGAAIAMTGRRKKVGQSPTDF</sequence>
<evidence type="ECO:0000313" key="3">
    <source>
        <dbReference type="EMBL" id="SMX69188.1"/>
    </source>
</evidence>
<dbReference type="AlphaFoldDB" id="A0A2H1I1Z9"/>
<feature type="region of interest" description="Disordered" evidence="1">
    <location>
        <begin position="559"/>
        <end position="578"/>
    </location>
</feature>